<reference evidence="1" key="1">
    <citation type="submission" date="2022-08" db="EMBL/GenBank/DDBJ databases">
        <title>Novel sulphate-reducing endosymbionts in the free-living metamonad Anaeramoeba.</title>
        <authorList>
            <person name="Jerlstrom-Hultqvist J."/>
            <person name="Cepicka I."/>
            <person name="Gallot-Lavallee L."/>
            <person name="Salas-Leiva D."/>
            <person name="Curtis B.A."/>
            <person name="Zahonova K."/>
            <person name="Pipaliya S."/>
            <person name="Dacks J."/>
            <person name="Roger A.J."/>
        </authorList>
    </citation>
    <scope>NUCLEOTIDE SEQUENCE</scope>
    <source>
        <strain evidence="1">Busselton2</strain>
    </source>
</reference>
<comment type="caution">
    <text evidence="1">The sequence shown here is derived from an EMBL/GenBank/DDBJ whole genome shotgun (WGS) entry which is preliminary data.</text>
</comment>
<protein>
    <submittedName>
        <fullName evidence="1">Uncharacterized protein</fullName>
    </submittedName>
</protein>
<gene>
    <name evidence="1" type="ORF">M0812_29926</name>
</gene>
<dbReference type="EMBL" id="JANTQA010000076">
    <property type="protein sequence ID" value="KAJ3423397.1"/>
    <property type="molecule type" value="Genomic_DNA"/>
</dbReference>
<dbReference type="Proteomes" id="UP001146793">
    <property type="component" value="Unassembled WGS sequence"/>
</dbReference>
<sequence>MADICNTENETDEERNPIQQVSGLFQQIFNSLSLNENLNQIFEQQDQDLHDQEEDQGYEIDLENLLNVNHNNHNHNNNNENNE</sequence>
<evidence type="ECO:0000313" key="1">
    <source>
        <dbReference type="EMBL" id="KAJ3423397.1"/>
    </source>
</evidence>
<dbReference type="AlphaFoldDB" id="A0AAV7Y4G0"/>
<organism evidence="1 2">
    <name type="scientific">Anaeramoeba flamelloides</name>
    <dbReference type="NCBI Taxonomy" id="1746091"/>
    <lineage>
        <taxon>Eukaryota</taxon>
        <taxon>Metamonada</taxon>
        <taxon>Anaeramoebidae</taxon>
        <taxon>Anaeramoeba</taxon>
    </lineage>
</organism>
<proteinExistence type="predicted"/>
<accession>A0AAV7Y4G0</accession>
<name>A0AAV7Y4G0_9EUKA</name>
<evidence type="ECO:0000313" key="2">
    <source>
        <dbReference type="Proteomes" id="UP001146793"/>
    </source>
</evidence>